<evidence type="ECO:0000313" key="1">
    <source>
        <dbReference type="EMBL" id="EPS98306.1"/>
    </source>
</evidence>
<feature type="non-terminal residue" evidence="1">
    <location>
        <position position="1"/>
    </location>
</feature>
<dbReference type="AlphaFoldDB" id="S8DZA1"/>
<dbReference type="HOGENOM" id="CLU_1839943_0_0_1"/>
<dbReference type="Proteomes" id="UP000015241">
    <property type="component" value="Unassembled WGS sequence"/>
</dbReference>
<organism evidence="1 2">
    <name type="scientific">Fomitopsis schrenkii</name>
    <name type="common">Brown rot fungus</name>
    <dbReference type="NCBI Taxonomy" id="2126942"/>
    <lineage>
        <taxon>Eukaryota</taxon>
        <taxon>Fungi</taxon>
        <taxon>Dikarya</taxon>
        <taxon>Basidiomycota</taxon>
        <taxon>Agaricomycotina</taxon>
        <taxon>Agaricomycetes</taxon>
        <taxon>Polyporales</taxon>
        <taxon>Fomitopsis</taxon>
    </lineage>
</organism>
<protein>
    <submittedName>
        <fullName evidence="1">Uncharacterized protein</fullName>
    </submittedName>
</protein>
<name>S8DZA1_FOMSC</name>
<dbReference type="InParanoid" id="S8DZA1"/>
<gene>
    <name evidence="1" type="ORF">FOMPIDRAFT_34045</name>
</gene>
<dbReference type="EMBL" id="KE504167">
    <property type="protein sequence ID" value="EPS98306.1"/>
    <property type="molecule type" value="Genomic_DNA"/>
</dbReference>
<accession>S8DZA1</accession>
<reference evidence="1 2" key="1">
    <citation type="journal article" date="2012" name="Science">
        <title>The Paleozoic origin of enzymatic lignin decomposition reconstructed from 31 fungal genomes.</title>
        <authorList>
            <person name="Floudas D."/>
            <person name="Binder M."/>
            <person name="Riley R."/>
            <person name="Barry K."/>
            <person name="Blanchette R.A."/>
            <person name="Henrissat B."/>
            <person name="Martinez A.T."/>
            <person name="Otillar R."/>
            <person name="Spatafora J.W."/>
            <person name="Yadav J.S."/>
            <person name="Aerts A."/>
            <person name="Benoit I."/>
            <person name="Boyd A."/>
            <person name="Carlson A."/>
            <person name="Copeland A."/>
            <person name="Coutinho P.M."/>
            <person name="de Vries R.P."/>
            <person name="Ferreira P."/>
            <person name="Findley K."/>
            <person name="Foster B."/>
            <person name="Gaskell J."/>
            <person name="Glotzer D."/>
            <person name="Gorecki P."/>
            <person name="Heitman J."/>
            <person name="Hesse C."/>
            <person name="Hori C."/>
            <person name="Igarashi K."/>
            <person name="Jurgens J.A."/>
            <person name="Kallen N."/>
            <person name="Kersten P."/>
            <person name="Kohler A."/>
            <person name="Kuees U."/>
            <person name="Kumar T.K.A."/>
            <person name="Kuo A."/>
            <person name="LaButti K."/>
            <person name="Larrondo L.F."/>
            <person name="Lindquist E."/>
            <person name="Ling A."/>
            <person name="Lombard V."/>
            <person name="Lucas S."/>
            <person name="Lundell T."/>
            <person name="Martin R."/>
            <person name="McLaughlin D.J."/>
            <person name="Morgenstern I."/>
            <person name="Morin E."/>
            <person name="Murat C."/>
            <person name="Nagy L.G."/>
            <person name="Nolan M."/>
            <person name="Ohm R.A."/>
            <person name="Patyshakuliyeva A."/>
            <person name="Rokas A."/>
            <person name="Ruiz-Duenas F.J."/>
            <person name="Sabat G."/>
            <person name="Salamov A."/>
            <person name="Samejima M."/>
            <person name="Schmutz J."/>
            <person name="Slot J.C."/>
            <person name="St John F."/>
            <person name="Stenlid J."/>
            <person name="Sun H."/>
            <person name="Sun S."/>
            <person name="Syed K."/>
            <person name="Tsang A."/>
            <person name="Wiebenga A."/>
            <person name="Young D."/>
            <person name="Pisabarro A."/>
            <person name="Eastwood D.C."/>
            <person name="Martin F."/>
            <person name="Cullen D."/>
            <person name="Grigoriev I.V."/>
            <person name="Hibbett D.S."/>
        </authorList>
    </citation>
    <scope>NUCLEOTIDE SEQUENCE</scope>
    <source>
        <strain evidence="2">FP-58527</strain>
    </source>
</reference>
<feature type="non-terminal residue" evidence="1">
    <location>
        <position position="138"/>
    </location>
</feature>
<proteinExistence type="predicted"/>
<keyword evidence="2" id="KW-1185">Reference proteome</keyword>
<dbReference type="OrthoDB" id="245563at2759"/>
<dbReference type="STRING" id="743788.S8DZA1"/>
<evidence type="ECO:0000313" key="2">
    <source>
        <dbReference type="Proteomes" id="UP000015241"/>
    </source>
</evidence>
<sequence>GGRMIVGFSEFLNHLPLPQFEPFFRFWNLRWAAGAYHRTTSALNPAGIPSPLRPNALFAAYSMKAVHLRHVKAKHRVYVPLAPSCIEDQASQPGEAITGALLQECPAAWAPVGRGFVGFVGDVNAEEESTRLVLEMCG</sequence>